<feature type="transmembrane region" description="Helical" evidence="2">
    <location>
        <begin position="166"/>
        <end position="188"/>
    </location>
</feature>
<sequence>MTEPDHVVIGRLSHDFAVLASHLARASADLQALSRIVTERPTTAWQAGPPVSPWSPPPSPATTPLPPQPVMTPTPPVTAAPPVTGPVPPRTATTGPGTRNDGWIGKVLAVAGVVVTLVGVVLLLVLAAQAGLLAPGVRVGAGAVLAAGLTIAGWRLHGRPGGRVGAIALAATGIAAAYVDVIAVTAVYGFLPPAAGLVVAASVAGSGLLLARQWNSEHLGMLVVVPLIGLAPMVGDGVTLLVVGFLLALAAASLPIQLGRSWTGLHVARIATATVPLLVALIGVDRSSADAGWLAGAAGIGAVLAILGALLSFPTHRRPVVVAAWSAAGTVPVLSLGAVTGRVTAAALAAMLAGSLLGIVLAGGRIPGLTEPVRRLWSGLAAVAALVAVTAAFDGPVAGPVLLAMAVVTTVAGRAHPAAWWSALGFAVVGGAMFVATAPVDVLFDGLEIGSGRTVSTLVSSVLAVACAVATAWSWTTRTGRRDDVARLVWLASGVVALYAVTMFTVTAGVWLGGGNGFYAGHVVATTAWIGLAAAALRAAAHLPRADRSLPMAAGMTVVAAAVAKLFVFDLGTLDGMFRVAVFIVVGLVLLGTGAGYARRLSQQDSEV</sequence>
<dbReference type="InterPro" id="IPR019286">
    <property type="entry name" value="DUF2339_TM"/>
</dbReference>
<comment type="caution">
    <text evidence="3">The sequence shown here is derived from an EMBL/GenBank/DDBJ whole genome shotgun (WGS) entry which is preliminary data.</text>
</comment>
<reference evidence="3 4" key="1">
    <citation type="submission" date="2016-09" db="EMBL/GenBank/DDBJ databases">
        <title>genome sequence of Mycobacterium sp. 739 SCH.</title>
        <authorList>
            <person name="Greninger A.L."/>
            <person name="Qin X."/>
            <person name="Jerome K."/>
            <person name="Vora S."/>
            <person name="Quinn K."/>
        </authorList>
    </citation>
    <scope>NUCLEOTIDE SEQUENCE [LARGE SCALE GENOMIC DNA]</scope>
    <source>
        <strain evidence="3 4">SCH</strain>
    </source>
</reference>
<feature type="compositionally biased region" description="Pro residues" evidence="1">
    <location>
        <begin position="50"/>
        <end position="89"/>
    </location>
</feature>
<feature type="transmembrane region" description="Helical" evidence="2">
    <location>
        <begin position="136"/>
        <end position="154"/>
    </location>
</feature>
<accession>A0A1E8PXE8</accession>
<feature type="transmembrane region" description="Helical" evidence="2">
    <location>
        <begin position="266"/>
        <end position="285"/>
    </location>
</feature>
<organism evidence="3 4">
    <name type="scientific">Mycolicibacterium grossiae</name>
    <dbReference type="NCBI Taxonomy" id="1552759"/>
    <lineage>
        <taxon>Bacteria</taxon>
        <taxon>Bacillati</taxon>
        <taxon>Actinomycetota</taxon>
        <taxon>Actinomycetes</taxon>
        <taxon>Mycobacteriales</taxon>
        <taxon>Mycobacteriaceae</taxon>
        <taxon>Mycolicibacterium</taxon>
    </lineage>
</organism>
<feature type="transmembrane region" description="Helical" evidence="2">
    <location>
        <begin position="488"/>
        <end position="512"/>
    </location>
</feature>
<protein>
    <recommendedName>
        <fullName evidence="5">DUF2339 domain-containing protein</fullName>
    </recommendedName>
</protein>
<feature type="transmembrane region" description="Helical" evidence="2">
    <location>
        <begin position="518"/>
        <end position="537"/>
    </location>
</feature>
<dbReference type="PANTHER" id="PTHR38434">
    <property type="entry name" value="BLL2549 PROTEIN"/>
    <property type="match status" value="1"/>
</dbReference>
<dbReference type="RefSeq" id="WP_070356021.1">
    <property type="nucleotide sequence ID" value="NZ_CP043474.1"/>
</dbReference>
<evidence type="ECO:0008006" key="5">
    <source>
        <dbReference type="Google" id="ProtNLM"/>
    </source>
</evidence>
<feature type="transmembrane region" description="Helical" evidence="2">
    <location>
        <begin position="580"/>
        <end position="598"/>
    </location>
</feature>
<dbReference type="OrthoDB" id="3729996at2"/>
<feature type="transmembrane region" description="Helical" evidence="2">
    <location>
        <begin position="291"/>
        <end position="313"/>
    </location>
</feature>
<feature type="transmembrane region" description="Helical" evidence="2">
    <location>
        <begin position="456"/>
        <end position="476"/>
    </location>
</feature>
<feature type="transmembrane region" description="Helical" evidence="2">
    <location>
        <begin position="218"/>
        <end position="234"/>
    </location>
</feature>
<keyword evidence="2" id="KW-0812">Transmembrane</keyword>
<keyword evidence="2" id="KW-0472">Membrane</keyword>
<feature type="transmembrane region" description="Helical" evidence="2">
    <location>
        <begin position="549"/>
        <end position="568"/>
    </location>
</feature>
<feature type="transmembrane region" description="Helical" evidence="2">
    <location>
        <begin position="320"/>
        <end position="339"/>
    </location>
</feature>
<evidence type="ECO:0000313" key="4">
    <source>
        <dbReference type="Proteomes" id="UP000178953"/>
    </source>
</evidence>
<feature type="transmembrane region" description="Helical" evidence="2">
    <location>
        <begin position="107"/>
        <end position="130"/>
    </location>
</feature>
<feature type="transmembrane region" description="Helical" evidence="2">
    <location>
        <begin position="194"/>
        <end position="211"/>
    </location>
</feature>
<dbReference type="Pfam" id="PF10101">
    <property type="entry name" value="DUF2339"/>
    <property type="match status" value="1"/>
</dbReference>
<dbReference type="PANTHER" id="PTHR38434:SF1">
    <property type="entry name" value="BLL2549 PROTEIN"/>
    <property type="match status" value="1"/>
</dbReference>
<evidence type="ECO:0000256" key="1">
    <source>
        <dbReference type="SAM" id="MobiDB-lite"/>
    </source>
</evidence>
<proteinExistence type="predicted"/>
<gene>
    <name evidence="3" type="ORF">BEL07_26440</name>
</gene>
<keyword evidence="2" id="KW-1133">Transmembrane helix</keyword>
<dbReference type="AlphaFoldDB" id="A0A1E8PXE8"/>
<feature type="transmembrane region" description="Helical" evidence="2">
    <location>
        <begin position="345"/>
        <end position="364"/>
    </location>
</feature>
<dbReference type="Proteomes" id="UP000178953">
    <property type="component" value="Unassembled WGS sequence"/>
</dbReference>
<name>A0A1E8PXE8_9MYCO</name>
<keyword evidence="4" id="KW-1185">Reference proteome</keyword>
<evidence type="ECO:0000313" key="3">
    <source>
        <dbReference type="EMBL" id="OFJ50756.1"/>
    </source>
</evidence>
<dbReference type="EMBL" id="MCHX01000097">
    <property type="protein sequence ID" value="OFJ50756.1"/>
    <property type="molecule type" value="Genomic_DNA"/>
</dbReference>
<feature type="region of interest" description="Disordered" evidence="1">
    <location>
        <begin position="43"/>
        <end position="98"/>
    </location>
</feature>
<evidence type="ECO:0000256" key="2">
    <source>
        <dbReference type="SAM" id="Phobius"/>
    </source>
</evidence>
<feature type="transmembrane region" description="Helical" evidence="2">
    <location>
        <begin position="423"/>
        <end position="444"/>
    </location>
</feature>